<dbReference type="AlphaFoldDB" id="A0A031LMG7"/>
<evidence type="ECO:0008006" key="3">
    <source>
        <dbReference type="Google" id="ProtNLM"/>
    </source>
</evidence>
<dbReference type="OrthoDB" id="56755at2157"/>
<dbReference type="SUPFAM" id="SSF53850">
    <property type="entry name" value="Periplasmic binding protein-like II"/>
    <property type="match status" value="1"/>
</dbReference>
<name>A0A031LMG7_9CREN</name>
<accession>A0A031LMG7</accession>
<organism evidence="1 2">
    <name type="scientific">Candidatus Acidianus copahuensis</name>
    <dbReference type="NCBI Taxonomy" id="1160895"/>
    <lineage>
        <taxon>Archaea</taxon>
        <taxon>Thermoproteota</taxon>
        <taxon>Thermoprotei</taxon>
        <taxon>Sulfolobales</taxon>
        <taxon>Sulfolobaceae</taxon>
        <taxon>Acidianus</taxon>
    </lineage>
</organism>
<evidence type="ECO:0000313" key="2">
    <source>
        <dbReference type="Proteomes" id="UP000024332"/>
    </source>
</evidence>
<evidence type="ECO:0000313" key="1">
    <source>
        <dbReference type="EMBL" id="EZQ04691.1"/>
    </source>
</evidence>
<protein>
    <recommendedName>
        <fullName evidence="3">DUF3834 domain-containing protein</fullName>
    </recommendedName>
</protein>
<proteinExistence type="predicted"/>
<comment type="caution">
    <text evidence="1">The sequence shown here is derived from an EMBL/GenBank/DDBJ whole genome shotgun (WGS) entry which is preliminary data.</text>
</comment>
<dbReference type="InterPro" id="IPR024533">
    <property type="entry name" value="DUF3834"/>
</dbReference>
<reference evidence="1 2" key="1">
    <citation type="submission" date="2014-03" db="EMBL/GenBank/DDBJ databases">
        <title>Draft genome sequence of the novel thermoacidophilic archaea Acidianus copahuensis ALE1 strain, isolated from Copahue volcanic area in Neuquen Argentina.</title>
        <authorList>
            <person name="Urbieta M.S."/>
            <person name="Rascovan N."/>
            <person name="Castro C."/>
            <person name="Revale S."/>
            <person name="Giaveno M.A."/>
            <person name="Vazquez M.P."/>
            <person name="Donati E.R."/>
        </authorList>
    </citation>
    <scope>NUCLEOTIDE SEQUENCE [LARGE SCALE GENOMIC DNA]</scope>
    <source>
        <strain evidence="1 2">ALE1</strain>
    </source>
</reference>
<sequence length="213" mass="23418">MLKVLAAPGPVSYPIIASSMKNRVDISFGKEGNLDVILDSTVSLVKRGLKMNYVTIRGLMVVVPEIGSRIGVWRKGSAADVLTKALIFTKQLNASIIYVDDAEKIVSMLNSGEIDSAVVSSAVGKGKTFEELLGIPGSCGAVINKGEDEFLRLYNEGIELIREDPEGTSEFIMSKLPIKQKKEFIIGTMVNSDLEIRKVDNYKEFEELVKRFL</sequence>
<dbReference type="Pfam" id="PF12916">
    <property type="entry name" value="DUF3834"/>
    <property type="match status" value="1"/>
</dbReference>
<dbReference type="Proteomes" id="UP000024332">
    <property type="component" value="Unassembled WGS sequence"/>
</dbReference>
<keyword evidence="2" id="KW-1185">Reference proteome</keyword>
<gene>
    <name evidence="1" type="ORF">CM19_08220</name>
</gene>
<dbReference type="Gene3D" id="3.40.190.200">
    <property type="match status" value="1"/>
</dbReference>
<dbReference type="EMBL" id="JFZT01000045">
    <property type="protein sequence ID" value="EZQ04691.1"/>
    <property type="molecule type" value="Genomic_DNA"/>
</dbReference>
<dbReference type="RefSeq" id="WP_048099889.1">
    <property type="nucleotide sequence ID" value="NZ_JFZT01000045.1"/>
</dbReference>
<dbReference type="STRING" id="1160895.CM19_08220"/>